<protein>
    <submittedName>
        <fullName evidence="2">Uncharacterized protein</fullName>
    </submittedName>
</protein>
<feature type="region of interest" description="Disordered" evidence="1">
    <location>
        <begin position="166"/>
        <end position="213"/>
    </location>
</feature>
<gene>
    <name evidence="2" type="ORF">CGLO1086_LOCUS145</name>
</gene>
<accession>A0A7S2JJY2</accession>
<name>A0A7S2JJY2_9EUKA</name>
<reference evidence="2" key="1">
    <citation type="submission" date="2021-01" db="EMBL/GenBank/DDBJ databases">
        <authorList>
            <person name="Corre E."/>
            <person name="Pelletier E."/>
            <person name="Niang G."/>
            <person name="Scheremetjew M."/>
            <person name="Finn R."/>
            <person name="Kale V."/>
            <person name="Holt S."/>
            <person name="Cochrane G."/>
            <person name="Meng A."/>
            <person name="Brown T."/>
            <person name="Cohen L."/>
        </authorList>
    </citation>
    <scope>NUCLEOTIDE SEQUENCE</scope>
    <source>
        <strain evidence="2">SAG4.97</strain>
    </source>
</reference>
<organism evidence="2">
    <name type="scientific">Cyanoptyche gloeocystis</name>
    <dbReference type="NCBI Taxonomy" id="77922"/>
    <lineage>
        <taxon>Eukaryota</taxon>
        <taxon>Glaucocystophyceae</taxon>
        <taxon>Glaucocystophyceae incertae sedis</taxon>
        <taxon>Cyanoptyche</taxon>
    </lineage>
</organism>
<evidence type="ECO:0000256" key="1">
    <source>
        <dbReference type="SAM" id="MobiDB-lite"/>
    </source>
</evidence>
<proteinExistence type="predicted"/>
<dbReference type="EMBL" id="HBGX01000294">
    <property type="protein sequence ID" value="CAD9550025.1"/>
    <property type="molecule type" value="Transcribed_RNA"/>
</dbReference>
<sequence>MGNGAGKGFDDFESAVDSPVAAKRVKPATVQKEKTSHKDLESYHPVVQKAAQSPGRSVGIPAVAAGKSLRVQLAQGGPIYKLQGPLYLADLYTTLGWTLQQDRDDIVYLTHAESGHRVLGGTFKPDELVHVHLKESSGVEDQWRERIISDKGRKGVVHGVGACDPLHQEEPAPAMTQVVNPSGDLRTPPRTPVSSSRDDFMPPVEGDEVRSAS</sequence>
<dbReference type="AlphaFoldDB" id="A0A7S2JJY2"/>
<evidence type="ECO:0000313" key="2">
    <source>
        <dbReference type="EMBL" id="CAD9550025.1"/>
    </source>
</evidence>